<comment type="caution">
    <text evidence="9">The sequence shown here is derived from an EMBL/GenBank/DDBJ whole genome shotgun (WGS) entry which is preliminary data.</text>
</comment>
<keyword evidence="3" id="KW-0677">Repeat</keyword>
<name>A0ABD2XR65_9HYME</name>
<protein>
    <recommendedName>
        <fullName evidence="11">CCHC-type domain-containing protein</fullName>
    </recommendedName>
</protein>
<feature type="compositionally biased region" description="Basic and acidic residues" evidence="8">
    <location>
        <begin position="42"/>
        <end position="62"/>
    </location>
</feature>
<keyword evidence="4" id="KW-0863">Zinc-finger</keyword>
<evidence type="ECO:0000313" key="10">
    <source>
        <dbReference type="Proteomes" id="UP001627154"/>
    </source>
</evidence>
<comment type="subcellular location">
    <subcellularLocation>
        <location evidence="1">Nucleus</location>
    </subcellularLocation>
</comment>
<dbReference type="GO" id="GO:0008270">
    <property type="term" value="F:zinc ion binding"/>
    <property type="evidence" value="ECO:0007669"/>
    <property type="project" value="UniProtKB-KW"/>
</dbReference>
<dbReference type="InterPro" id="IPR051644">
    <property type="entry name" value="TRAMP_AT-DNA-binding"/>
</dbReference>
<evidence type="ECO:0000256" key="7">
    <source>
        <dbReference type="SAM" id="Coils"/>
    </source>
</evidence>
<evidence type="ECO:0000256" key="4">
    <source>
        <dbReference type="ARBA" id="ARBA00022771"/>
    </source>
</evidence>
<gene>
    <name evidence="9" type="ORF">TKK_000166</name>
</gene>
<proteinExistence type="predicted"/>
<feature type="region of interest" description="Disordered" evidence="8">
    <location>
        <begin position="388"/>
        <end position="422"/>
    </location>
</feature>
<feature type="coiled-coil region" evidence="7">
    <location>
        <begin position="464"/>
        <end position="491"/>
    </location>
</feature>
<reference evidence="9 10" key="1">
    <citation type="journal article" date="2024" name="bioRxiv">
        <title>A reference genome for Trichogramma kaykai: A tiny desert-dwelling parasitoid wasp with competing sex-ratio distorters.</title>
        <authorList>
            <person name="Culotta J."/>
            <person name="Lindsey A.R."/>
        </authorList>
    </citation>
    <scope>NUCLEOTIDE SEQUENCE [LARGE SCALE GENOMIC DNA]</scope>
    <source>
        <strain evidence="9 10">KSX58</strain>
    </source>
</reference>
<feature type="region of interest" description="Disordered" evidence="8">
    <location>
        <begin position="534"/>
        <end position="566"/>
    </location>
</feature>
<organism evidence="9 10">
    <name type="scientific">Trichogramma kaykai</name>
    <dbReference type="NCBI Taxonomy" id="54128"/>
    <lineage>
        <taxon>Eukaryota</taxon>
        <taxon>Metazoa</taxon>
        <taxon>Ecdysozoa</taxon>
        <taxon>Arthropoda</taxon>
        <taxon>Hexapoda</taxon>
        <taxon>Insecta</taxon>
        <taxon>Pterygota</taxon>
        <taxon>Neoptera</taxon>
        <taxon>Endopterygota</taxon>
        <taxon>Hymenoptera</taxon>
        <taxon>Apocrita</taxon>
        <taxon>Proctotrupomorpha</taxon>
        <taxon>Chalcidoidea</taxon>
        <taxon>Trichogrammatidae</taxon>
        <taxon>Trichogramma</taxon>
    </lineage>
</organism>
<evidence type="ECO:0000256" key="6">
    <source>
        <dbReference type="ARBA" id="ARBA00023242"/>
    </source>
</evidence>
<feature type="compositionally biased region" description="Polar residues" evidence="8">
    <location>
        <begin position="534"/>
        <end position="548"/>
    </location>
</feature>
<dbReference type="InterPro" id="IPR036875">
    <property type="entry name" value="Znf_CCHC_sf"/>
</dbReference>
<keyword evidence="7" id="KW-0175">Coiled coil</keyword>
<keyword evidence="2" id="KW-0479">Metal-binding</keyword>
<dbReference type="PANTHER" id="PTHR46543">
    <property type="entry name" value="ZINC FINGER CCHC DOMAIN-CONTAINING PROTEIN 7"/>
    <property type="match status" value="1"/>
</dbReference>
<dbReference type="Proteomes" id="UP001627154">
    <property type="component" value="Unassembled WGS sequence"/>
</dbReference>
<dbReference type="EMBL" id="JBJJXI010000002">
    <property type="protein sequence ID" value="KAL3407933.1"/>
    <property type="molecule type" value="Genomic_DNA"/>
</dbReference>
<keyword evidence="10" id="KW-1185">Reference proteome</keyword>
<feature type="compositionally biased region" description="Basic and acidic residues" evidence="8">
    <location>
        <begin position="551"/>
        <end position="566"/>
    </location>
</feature>
<dbReference type="GO" id="GO:0005634">
    <property type="term" value="C:nucleus"/>
    <property type="evidence" value="ECO:0007669"/>
    <property type="project" value="UniProtKB-SubCell"/>
</dbReference>
<feature type="region of interest" description="Disordered" evidence="8">
    <location>
        <begin position="1"/>
        <end position="73"/>
    </location>
</feature>
<evidence type="ECO:0008006" key="11">
    <source>
        <dbReference type="Google" id="ProtNLM"/>
    </source>
</evidence>
<evidence type="ECO:0000256" key="2">
    <source>
        <dbReference type="ARBA" id="ARBA00022723"/>
    </source>
</evidence>
<dbReference type="PANTHER" id="PTHR46543:SF1">
    <property type="entry name" value="ZINC FINGER CCHC DOMAIN-CONTAINING PROTEIN 7"/>
    <property type="match status" value="1"/>
</dbReference>
<accession>A0ABD2XR65</accession>
<keyword evidence="6" id="KW-0539">Nucleus</keyword>
<evidence type="ECO:0000313" key="9">
    <source>
        <dbReference type="EMBL" id="KAL3407933.1"/>
    </source>
</evidence>
<sequence>MAAHSGGYYADNDNKISDMEIDIERQSDPEKKEYETQLNPENIKEKKGIKRNSEEDQKDKNTPVKFIKNDSSQVTSKVNMNNLQQQKMNSESSNVNQAKDSTLLTAQYRPGIPGPYSVWVRSKIANKEISQFKVGSLIFKKYPNITDICKRSRSKVEVTLMSRVEANNLAMDETLNQHGMEAYIPGFRKTCKGVIRGIDIDFTEEQLQEGITVPGNNIKILDKVCAPDPTKEIESETENTNGRPSHQWIPTKSIVCTFEGQYLPDKVYVWGVSVEVEPYVQNIMQCYKCFKFQHTTKTCRGSQKCFNCGETQHTGEACKFPTPHCANCTSDQANHVSVSSKCPKIIEQKKINNLMAYKNLSYFEAKALVTHNKSNAMGENSLSGILSNQFPRLTPKPTSTTSGEKTYASATTTKTVNPSTSNKTYFKELSNAISLTQHNDKSAYQNKTQQQQFQYLQQQQHYEQQQQQQKLQQQQQKIQQQQQQKHEQQQLNQLQLFNFNEDNDMDGLSQIQNLNPSRTTLQNNTQKLYNRIYNNNQECSETKNSGMKTTKKSDARKNKNGSLRET</sequence>
<dbReference type="AlphaFoldDB" id="A0ABD2XR65"/>
<evidence type="ECO:0000256" key="1">
    <source>
        <dbReference type="ARBA" id="ARBA00004123"/>
    </source>
</evidence>
<evidence type="ECO:0000256" key="8">
    <source>
        <dbReference type="SAM" id="MobiDB-lite"/>
    </source>
</evidence>
<evidence type="ECO:0000256" key="5">
    <source>
        <dbReference type="ARBA" id="ARBA00022833"/>
    </source>
</evidence>
<dbReference type="SUPFAM" id="SSF57756">
    <property type="entry name" value="Retrovirus zinc finger-like domains"/>
    <property type="match status" value="1"/>
</dbReference>
<evidence type="ECO:0000256" key="3">
    <source>
        <dbReference type="ARBA" id="ARBA00022737"/>
    </source>
</evidence>
<keyword evidence="5" id="KW-0862">Zinc</keyword>
<feature type="compositionally biased region" description="Basic and acidic residues" evidence="8">
    <location>
        <begin position="12"/>
        <end position="35"/>
    </location>
</feature>